<dbReference type="InterPro" id="IPR050377">
    <property type="entry name" value="Radical_SAM_PqqE_MftC-like"/>
</dbReference>
<dbReference type="GO" id="GO:0046872">
    <property type="term" value="F:metal ion binding"/>
    <property type="evidence" value="ECO:0007669"/>
    <property type="project" value="UniProtKB-KW"/>
</dbReference>
<dbReference type="GO" id="GO:0051539">
    <property type="term" value="F:4 iron, 4 sulfur cluster binding"/>
    <property type="evidence" value="ECO:0007669"/>
    <property type="project" value="UniProtKB-KW"/>
</dbReference>
<evidence type="ECO:0000256" key="3">
    <source>
        <dbReference type="ARBA" id="ARBA00022691"/>
    </source>
</evidence>
<dbReference type="AlphaFoldDB" id="A0A937XE46"/>
<dbReference type="PANTHER" id="PTHR11228">
    <property type="entry name" value="RADICAL SAM DOMAIN PROTEIN"/>
    <property type="match status" value="1"/>
</dbReference>
<dbReference type="Pfam" id="PF04055">
    <property type="entry name" value="Radical_SAM"/>
    <property type="match status" value="1"/>
</dbReference>
<dbReference type="SFLD" id="SFLDG01386">
    <property type="entry name" value="main_SPASM_domain-containing"/>
    <property type="match status" value="1"/>
</dbReference>
<dbReference type="SFLD" id="SFLDG01067">
    <property type="entry name" value="SPASM/twitch_domain_containing"/>
    <property type="match status" value="1"/>
</dbReference>
<dbReference type="NCBIfam" id="TIGR04085">
    <property type="entry name" value="rSAM_more_4Fe4S"/>
    <property type="match status" value="1"/>
</dbReference>
<proteinExistence type="predicted"/>
<dbReference type="InterPro" id="IPR013785">
    <property type="entry name" value="Aldolase_TIM"/>
</dbReference>
<evidence type="ECO:0000256" key="5">
    <source>
        <dbReference type="ARBA" id="ARBA00023004"/>
    </source>
</evidence>
<evidence type="ECO:0000256" key="2">
    <source>
        <dbReference type="ARBA" id="ARBA00022485"/>
    </source>
</evidence>
<evidence type="ECO:0000256" key="1">
    <source>
        <dbReference type="ARBA" id="ARBA00001966"/>
    </source>
</evidence>
<dbReference type="Pfam" id="PF13186">
    <property type="entry name" value="SPASM"/>
    <property type="match status" value="1"/>
</dbReference>
<dbReference type="Gene3D" id="3.20.20.70">
    <property type="entry name" value="Aldolase class I"/>
    <property type="match status" value="1"/>
</dbReference>
<dbReference type="PANTHER" id="PTHR11228:SF7">
    <property type="entry name" value="PQQA PEPTIDE CYCLASE"/>
    <property type="match status" value="1"/>
</dbReference>
<dbReference type="SUPFAM" id="SSF102114">
    <property type="entry name" value="Radical SAM enzymes"/>
    <property type="match status" value="1"/>
</dbReference>
<dbReference type="Proteomes" id="UP000779900">
    <property type="component" value="Unassembled WGS sequence"/>
</dbReference>
<dbReference type="PIRSF" id="PIRSF037420">
    <property type="entry name" value="PQQ_syn_pqqE"/>
    <property type="match status" value="1"/>
</dbReference>
<keyword evidence="4" id="KW-0479">Metal-binding</keyword>
<dbReference type="InterPro" id="IPR017200">
    <property type="entry name" value="PqqE-like"/>
</dbReference>
<gene>
    <name evidence="8" type="ORF">FJY68_09390</name>
</gene>
<keyword evidence="3" id="KW-0949">S-adenosyl-L-methionine</keyword>
<evidence type="ECO:0000256" key="4">
    <source>
        <dbReference type="ARBA" id="ARBA00022723"/>
    </source>
</evidence>
<dbReference type="EMBL" id="VGIR01000057">
    <property type="protein sequence ID" value="MBM3332045.1"/>
    <property type="molecule type" value="Genomic_DNA"/>
</dbReference>
<name>A0A937XE46_UNCW3</name>
<comment type="cofactor">
    <cofactor evidence="1">
        <name>[4Fe-4S] cluster</name>
        <dbReference type="ChEBI" id="CHEBI:49883"/>
    </cofactor>
</comment>
<dbReference type="InterPro" id="IPR058240">
    <property type="entry name" value="rSAM_sf"/>
</dbReference>
<sequence>MSTELLPIPDLTVPPLGVPRAPQDLDLCITGRCNLKCRYCFYADEMAASSDMPAARWHALFEELGKLGVKRVCLTGGEVFTRADVFELIDGVIANKMRYQILTNGTLITPETVKAFAVGKRRLRLDSIQVSIDGSCAEIHDQSRPPRSFDRALVGLRLLKAADFPVTVRVTVNRTNLIDLPNIARLLLEDVGLESFSTNEAEQMGSARCYGDSMVLTPAERRRAMEILADLDKKYEGRISANAGPLAMAQSYAEIEESLARGQTSRPGRGKLCACGGVFGKMAVLHDGTMVPCNMLPTLTMGVYGMHSLTEAWRSSPAINAVRYRRDIPLASLPACRGCAYMGFCTGGCPASVMARSGRLHGCDLNGCYRIFKGEEPDSAL</sequence>
<dbReference type="CDD" id="cd21109">
    <property type="entry name" value="SPASM"/>
    <property type="match status" value="1"/>
</dbReference>
<evidence type="ECO:0000259" key="7">
    <source>
        <dbReference type="PROSITE" id="PS51918"/>
    </source>
</evidence>
<protein>
    <submittedName>
        <fullName evidence="8">Radical SAM protein</fullName>
    </submittedName>
</protein>
<dbReference type="SFLD" id="SFLDS00029">
    <property type="entry name" value="Radical_SAM"/>
    <property type="match status" value="1"/>
</dbReference>
<keyword evidence="6" id="KW-0411">Iron-sulfur</keyword>
<dbReference type="CDD" id="cd01335">
    <property type="entry name" value="Radical_SAM"/>
    <property type="match status" value="1"/>
</dbReference>
<feature type="domain" description="Radical SAM core" evidence="7">
    <location>
        <begin position="17"/>
        <end position="234"/>
    </location>
</feature>
<keyword evidence="5" id="KW-0408">Iron</keyword>
<comment type="caution">
    <text evidence="8">The sequence shown here is derived from an EMBL/GenBank/DDBJ whole genome shotgun (WGS) entry which is preliminary data.</text>
</comment>
<keyword evidence="2" id="KW-0004">4Fe-4S</keyword>
<dbReference type="InterPro" id="IPR007197">
    <property type="entry name" value="rSAM"/>
</dbReference>
<dbReference type="InterPro" id="IPR023885">
    <property type="entry name" value="4Fe4S-binding_SPASM_dom"/>
</dbReference>
<organism evidence="8 9">
    <name type="scientific">candidate division WOR-3 bacterium</name>
    <dbReference type="NCBI Taxonomy" id="2052148"/>
    <lineage>
        <taxon>Bacteria</taxon>
        <taxon>Bacteria division WOR-3</taxon>
    </lineage>
</organism>
<evidence type="ECO:0000313" key="9">
    <source>
        <dbReference type="Proteomes" id="UP000779900"/>
    </source>
</evidence>
<accession>A0A937XE46</accession>
<reference evidence="8" key="1">
    <citation type="submission" date="2019-03" db="EMBL/GenBank/DDBJ databases">
        <title>Lake Tanganyika Metagenome-Assembled Genomes (MAGs).</title>
        <authorList>
            <person name="Tran P."/>
        </authorList>
    </citation>
    <scope>NUCLEOTIDE SEQUENCE</scope>
    <source>
        <strain evidence="8">K_DeepCast_150m_m2_040</strain>
    </source>
</reference>
<dbReference type="GO" id="GO:0003824">
    <property type="term" value="F:catalytic activity"/>
    <property type="evidence" value="ECO:0007669"/>
    <property type="project" value="InterPro"/>
</dbReference>
<dbReference type="PROSITE" id="PS51918">
    <property type="entry name" value="RADICAL_SAM"/>
    <property type="match status" value="1"/>
</dbReference>
<evidence type="ECO:0000313" key="8">
    <source>
        <dbReference type="EMBL" id="MBM3332045.1"/>
    </source>
</evidence>
<evidence type="ECO:0000256" key="6">
    <source>
        <dbReference type="ARBA" id="ARBA00023014"/>
    </source>
</evidence>